<comment type="function">
    <text evidence="1">Required for vacuolar protein sorting.</text>
</comment>
<evidence type="ECO:0000259" key="12">
    <source>
        <dbReference type="PROSITE" id="PS50195"/>
    </source>
</evidence>
<feature type="region of interest" description="Disordered" evidence="11">
    <location>
        <begin position="280"/>
        <end position="308"/>
    </location>
</feature>
<dbReference type="PANTHER" id="PTHR47554:SF1">
    <property type="entry name" value="SORTING NEXIN MVP1"/>
    <property type="match status" value="1"/>
</dbReference>
<reference evidence="13" key="1">
    <citation type="submission" date="2023-04" db="EMBL/GenBank/DDBJ databases">
        <title>Black Yeasts Isolated from many extreme environments.</title>
        <authorList>
            <person name="Coleine C."/>
            <person name="Stajich J.E."/>
            <person name="Selbmann L."/>
        </authorList>
    </citation>
    <scope>NUCLEOTIDE SEQUENCE</scope>
    <source>
        <strain evidence="13">CCFEE 5312</strain>
    </source>
</reference>
<evidence type="ECO:0000256" key="3">
    <source>
        <dbReference type="ARBA" id="ARBA00004496"/>
    </source>
</evidence>
<organism evidence="13 14">
    <name type="scientific">Extremus antarcticus</name>
    <dbReference type="NCBI Taxonomy" id="702011"/>
    <lineage>
        <taxon>Eukaryota</taxon>
        <taxon>Fungi</taxon>
        <taxon>Dikarya</taxon>
        <taxon>Ascomycota</taxon>
        <taxon>Pezizomycotina</taxon>
        <taxon>Dothideomycetes</taxon>
        <taxon>Dothideomycetidae</taxon>
        <taxon>Mycosphaerellales</taxon>
        <taxon>Extremaceae</taxon>
        <taxon>Extremus</taxon>
    </lineage>
</organism>
<dbReference type="GO" id="GO:0005829">
    <property type="term" value="C:cytosol"/>
    <property type="evidence" value="ECO:0007669"/>
    <property type="project" value="GOC"/>
</dbReference>
<feature type="region of interest" description="Disordered" evidence="11">
    <location>
        <begin position="160"/>
        <end position="260"/>
    </location>
</feature>
<dbReference type="Proteomes" id="UP001271007">
    <property type="component" value="Unassembled WGS sequence"/>
</dbReference>
<dbReference type="InterPro" id="IPR035704">
    <property type="entry name" value="SNX8/Mvp1_PX"/>
</dbReference>
<keyword evidence="14" id="KW-1185">Reference proteome</keyword>
<dbReference type="Gene3D" id="3.30.1520.10">
    <property type="entry name" value="Phox-like domain"/>
    <property type="match status" value="1"/>
</dbReference>
<protein>
    <recommendedName>
        <fullName evidence="5">Sorting nexin MVP1</fullName>
    </recommendedName>
    <alternativeName>
        <fullName evidence="10">Sorting nexin mvp1</fullName>
    </alternativeName>
</protein>
<dbReference type="CDD" id="cd06866">
    <property type="entry name" value="PX_SNX8_Mvp1p_like"/>
    <property type="match status" value="1"/>
</dbReference>
<evidence type="ECO:0000256" key="9">
    <source>
        <dbReference type="ARBA" id="ARBA00023136"/>
    </source>
</evidence>
<evidence type="ECO:0000313" key="13">
    <source>
        <dbReference type="EMBL" id="KAK3058977.1"/>
    </source>
</evidence>
<keyword evidence="8" id="KW-0653">Protein transport</keyword>
<comment type="subcellular location">
    <subcellularLocation>
        <location evidence="3">Cytoplasm</location>
    </subcellularLocation>
    <subcellularLocation>
        <location evidence="2">Membrane</location>
        <topology evidence="2">Peripheral membrane protein</topology>
        <orientation evidence="2">Cytoplasmic side</orientation>
    </subcellularLocation>
</comment>
<dbReference type="Pfam" id="PF00787">
    <property type="entry name" value="PX"/>
    <property type="match status" value="1"/>
</dbReference>
<dbReference type="SUPFAM" id="SSF64268">
    <property type="entry name" value="PX domain"/>
    <property type="match status" value="1"/>
</dbReference>
<dbReference type="GO" id="GO:0032266">
    <property type="term" value="F:phosphatidylinositol-3-phosphate binding"/>
    <property type="evidence" value="ECO:0007669"/>
    <property type="project" value="TreeGrafter"/>
</dbReference>
<evidence type="ECO:0000256" key="5">
    <source>
        <dbReference type="ARBA" id="ARBA00014268"/>
    </source>
</evidence>
<dbReference type="FunFam" id="1.20.1270.60:FF:000072">
    <property type="entry name" value="Sorting nexin MVP1"/>
    <property type="match status" value="1"/>
</dbReference>
<evidence type="ECO:0000256" key="11">
    <source>
        <dbReference type="SAM" id="MobiDB-lite"/>
    </source>
</evidence>
<dbReference type="CDD" id="cd07597">
    <property type="entry name" value="BAR_SNX8"/>
    <property type="match status" value="1"/>
</dbReference>
<sequence length="688" mass="75198">MSLFGDETPEARPKSSLFDDDSKTKPAASSSMFGDSTADIDDSSPWSFTPKKSAGGRGSLVKSLLADADVPDLYIDTFDRLQSGGTVPANSAREFLRGCGIKDGQQTAIWDIVTARQEVGALGRGEFNVLLALIGLSQEGEELSLDAVDERRMKLPMPNLPAAKTEQPQQQPQAAQAGAQGASPERQRGSGRESSFGAAFGESDPWGSPVMHKGHAHTNGVAAAAPQRTTSTFTTGAADPSDSTGSYNGNTSSAGNNESSSWGAAGAYSAGNGTGYGAAPSSGGGFGGDDSSPPAPRRAVPTRATSRGAEEVVTVGLLDEKEGMFMFQHRNYEVASVRRNSKVIRRYSDFVWLLDCLHKRYPFRQLPLLPPKRVQINGNHIAADGTFMEKRRRGLARFANALVRHPVLREEQLVVMFLTVPTELAVWRKQATISVQEEFVGKSLPSGLEDSLPQNLQDTFDTVRSGVRRSADLYISLCNLTERLSKRKEAIAGEYGRFSLNLNTLTELSTDTYAIDANDVPLLNEGMKGTAKHLGTSQALLEDEAKAWDEGLLEDLKMMRDSLVSMRDMFDRRDRLARDNIPQLEKRIMTNEQKLQGIKAKGDAAKAGEAEKVETAITNDKQSIVNQHARGVFIKECVRDELLYFQHTQYRISRLHQDWAQERIKYAELQADCWRGLVDAVESMPQGD</sequence>
<keyword evidence="7" id="KW-0963">Cytoplasm</keyword>
<dbReference type="SMART" id="SM00312">
    <property type="entry name" value="PX"/>
    <property type="match status" value="1"/>
</dbReference>
<dbReference type="GO" id="GO:0006623">
    <property type="term" value="P:protein targeting to vacuole"/>
    <property type="evidence" value="ECO:0007669"/>
    <property type="project" value="TreeGrafter"/>
</dbReference>
<dbReference type="InterPro" id="IPR027267">
    <property type="entry name" value="AH/BAR_dom_sf"/>
</dbReference>
<feature type="compositionally biased region" description="Polar residues" evidence="11">
    <location>
        <begin position="227"/>
        <end position="258"/>
    </location>
</feature>
<dbReference type="Gene3D" id="1.10.238.10">
    <property type="entry name" value="EF-hand"/>
    <property type="match status" value="1"/>
</dbReference>
<feature type="compositionally biased region" description="Low complexity" evidence="11">
    <location>
        <begin position="289"/>
        <end position="307"/>
    </location>
</feature>
<feature type="region of interest" description="Disordered" evidence="11">
    <location>
        <begin position="1"/>
        <end position="57"/>
    </location>
</feature>
<dbReference type="AlphaFoldDB" id="A0AAJ0LXF8"/>
<dbReference type="InterPro" id="IPR045734">
    <property type="entry name" value="Snx8_BAR_dom"/>
</dbReference>
<evidence type="ECO:0000256" key="4">
    <source>
        <dbReference type="ARBA" id="ARBA00010883"/>
    </source>
</evidence>
<dbReference type="PANTHER" id="PTHR47554">
    <property type="entry name" value="SORTING NEXIN MVP1"/>
    <property type="match status" value="1"/>
</dbReference>
<dbReference type="InterPro" id="IPR036871">
    <property type="entry name" value="PX_dom_sf"/>
</dbReference>
<evidence type="ECO:0000256" key="7">
    <source>
        <dbReference type="ARBA" id="ARBA00022490"/>
    </source>
</evidence>
<dbReference type="InterPro" id="IPR001683">
    <property type="entry name" value="PX_dom"/>
</dbReference>
<evidence type="ECO:0000256" key="1">
    <source>
        <dbReference type="ARBA" id="ARBA00002474"/>
    </source>
</evidence>
<feature type="domain" description="PX" evidence="12">
    <location>
        <begin position="310"/>
        <end position="424"/>
    </location>
</feature>
<dbReference type="FunFam" id="3.30.1520.10:FF:000037">
    <property type="entry name" value="Sorting nexin mvp-1"/>
    <property type="match status" value="1"/>
</dbReference>
<evidence type="ECO:0000256" key="10">
    <source>
        <dbReference type="ARBA" id="ARBA00072009"/>
    </source>
</evidence>
<accession>A0AAJ0LXF8</accession>
<proteinExistence type="inferred from homology"/>
<comment type="similarity">
    <text evidence="4">Belongs to the sorting nexin family.</text>
</comment>
<evidence type="ECO:0000256" key="6">
    <source>
        <dbReference type="ARBA" id="ARBA00022448"/>
    </source>
</evidence>
<dbReference type="PROSITE" id="PS50195">
    <property type="entry name" value="PX"/>
    <property type="match status" value="1"/>
</dbReference>
<keyword evidence="9" id="KW-0472">Membrane</keyword>
<dbReference type="Pfam" id="PF19566">
    <property type="entry name" value="Snx8_BAR_dom"/>
    <property type="match status" value="1"/>
</dbReference>
<comment type="caution">
    <text evidence="13">The sequence shown here is derived from an EMBL/GenBank/DDBJ whole genome shotgun (WGS) entry which is preliminary data.</text>
</comment>
<name>A0AAJ0LXF8_9PEZI</name>
<dbReference type="InterPro" id="IPR028662">
    <property type="entry name" value="SNX8/Mvp1"/>
</dbReference>
<dbReference type="GO" id="GO:0042147">
    <property type="term" value="P:retrograde transport, endosome to Golgi"/>
    <property type="evidence" value="ECO:0007669"/>
    <property type="project" value="InterPro"/>
</dbReference>
<evidence type="ECO:0000256" key="2">
    <source>
        <dbReference type="ARBA" id="ARBA00004287"/>
    </source>
</evidence>
<gene>
    <name evidence="13" type="primary">MVP1</name>
    <name evidence="13" type="ORF">LTR09_000543</name>
</gene>
<keyword evidence="6" id="KW-0813">Transport</keyword>
<feature type="compositionally biased region" description="Low complexity" evidence="11">
    <location>
        <begin position="167"/>
        <end position="182"/>
    </location>
</feature>
<dbReference type="GO" id="GO:0016020">
    <property type="term" value="C:membrane"/>
    <property type="evidence" value="ECO:0007669"/>
    <property type="project" value="UniProtKB-SubCell"/>
</dbReference>
<dbReference type="EMBL" id="JAWDJX010000001">
    <property type="protein sequence ID" value="KAK3058977.1"/>
    <property type="molecule type" value="Genomic_DNA"/>
</dbReference>
<dbReference type="GO" id="GO:0005768">
    <property type="term" value="C:endosome"/>
    <property type="evidence" value="ECO:0007669"/>
    <property type="project" value="TreeGrafter"/>
</dbReference>
<evidence type="ECO:0000313" key="14">
    <source>
        <dbReference type="Proteomes" id="UP001271007"/>
    </source>
</evidence>
<evidence type="ECO:0000256" key="8">
    <source>
        <dbReference type="ARBA" id="ARBA00022927"/>
    </source>
</evidence>
<dbReference type="Gene3D" id="1.20.1270.60">
    <property type="entry name" value="Arfaptin homology (AH) domain/BAR domain"/>
    <property type="match status" value="1"/>
</dbReference>